<name>A0AAV3UQD3_9EURY</name>
<dbReference type="InterPro" id="IPR045397">
    <property type="entry name" value="TumE-like"/>
</dbReference>
<evidence type="ECO:0000313" key="1">
    <source>
        <dbReference type="EMBL" id="GAA5063146.1"/>
    </source>
</evidence>
<evidence type="ECO:0000313" key="2">
    <source>
        <dbReference type="Proteomes" id="UP001501729"/>
    </source>
</evidence>
<keyword evidence="2" id="KW-1185">Reference proteome</keyword>
<dbReference type="EMBL" id="BAABKX010000024">
    <property type="protein sequence ID" value="GAA5063146.1"/>
    <property type="molecule type" value="Genomic_DNA"/>
</dbReference>
<sequence length="138" mass="16064">MDETDTGPLDEDVLRAIRGRLLQDDRFTHVTFEPSSNRVRNLGAEYDRSLFPDHIQSARLDIRWYIGGDFSVHYCEEWQDGTQWECRWDRHPKPVGRTHFHPSPNAGQATAADFPSDYRDVLSIVLAYVAERIETLWS</sequence>
<comment type="caution">
    <text evidence="1">The sequence shown here is derived from an EMBL/GenBank/DDBJ whole genome shotgun (WGS) entry which is preliminary data.</text>
</comment>
<accession>A0AAV3UQD3</accession>
<dbReference type="AlphaFoldDB" id="A0AAV3UQD3"/>
<protein>
    <submittedName>
        <fullName evidence="1">Uncharacterized protein</fullName>
    </submittedName>
</protein>
<proteinExistence type="predicted"/>
<reference evidence="1 2" key="1">
    <citation type="journal article" date="2019" name="Int. J. Syst. Evol. Microbiol.">
        <title>The Global Catalogue of Microorganisms (GCM) 10K type strain sequencing project: providing services to taxonomists for standard genome sequencing and annotation.</title>
        <authorList>
            <consortium name="The Broad Institute Genomics Platform"/>
            <consortium name="The Broad Institute Genome Sequencing Center for Infectious Disease"/>
            <person name="Wu L."/>
            <person name="Ma J."/>
        </authorList>
    </citation>
    <scope>NUCLEOTIDE SEQUENCE [LARGE SCALE GENOMIC DNA]</scope>
    <source>
        <strain evidence="1 2">JCM 17504</strain>
    </source>
</reference>
<gene>
    <name evidence="1" type="ORF">GCM10025751_51360</name>
</gene>
<dbReference type="Proteomes" id="UP001501729">
    <property type="component" value="Unassembled WGS sequence"/>
</dbReference>
<organism evidence="1 2">
    <name type="scientific">Haladaptatus pallidirubidus</name>
    <dbReference type="NCBI Taxonomy" id="1008152"/>
    <lineage>
        <taxon>Archaea</taxon>
        <taxon>Methanobacteriati</taxon>
        <taxon>Methanobacteriota</taxon>
        <taxon>Stenosarchaea group</taxon>
        <taxon>Halobacteria</taxon>
        <taxon>Halobacteriales</taxon>
        <taxon>Haladaptataceae</taxon>
        <taxon>Haladaptatus</taxon>
    </lineage>
</organism>
<dbReference type="Pfam" id="PF20126">
    <property type="entry name" value="TumE"/>
    <property type="match status" value="1"/>
</dbReference>